<gene>
    <name evidence="1" type="ORF">SPARVUS_LOCUS7954495</name>
</gene>
<protein>
    <submittedName>
        <fullName evidence="1">Uncharacterized protein</fullName>
    </submittedName>
</protein>
<accession>A0ABN9DP15</accession>
<organism evidence="1 2">
    <name type="scientific">Staurois parvus</name>
    <dbReference type="NCBI Taxonomy" id="386267"/>
    <lineage>
        <taxon>Eukaryota</taxon>
        <taxon>Metazoa</taxon>
        <taxon>Chordata</taxon>
        <taxon>Craniata</taxon>
        <taxon>Vertebrata</taxon>
        <taxon>Euteleostomi</taxon>
        <taxon>Amphibia</taxon>
        <taxon>Batrachia</taxon>
        <taxon>Anura</taxon>
        <taxon>Neobatrachia</taxon>
        <taxon>Ranoidea</taxon>
        <taxon>Ranidae</taxon>
        <taxon>Staurois</taxon>
    </lineage>
</organism>
<name>A0ABN9DP15_9NEOB</name>
<keyword evidence="2" id="KW-1185">Reference proteome</keyword>
<dbReference type="EMBL" id="CATNWA010014654">
    <property type="protein sequence ID" value="CAI9574360.1"/>
    <property type="molecule type" value="Genomic_DNA"/>
</dbReference>
<proteinExistence type="predicted"/>
<feature type="non-terminal residue" evidence="1">
    <location>
        <position position="36"/>
    </location>
</feature>
<comment type="caution">
    <text evidence="1">The sequence shown here is derived from an EMBL/GenBank/DDBJ whole genome shotgun (WGS) entry which is preliminary data.</text>
</comment>
<evidence type="ECO:0000313" key="1">
    <source>
        <dbReference type="EMBL" id="CAI9574360.1"/>
    </source>
</evidence>
<evidence type="ECO:0000313" key="2">
    <source>
        <dbReference type="Proteomes" id="UP001162483"/>
    </source>
</evidence>
<reference evidence="1" key="1">
    <citation type="submission" date="2023-05" db="EMBL/GenBank/DDBJ databases">
        <authorList>
            <person name="Stuckert A."/>
        </authorList>
    </citation>
    <scope>NUCLEOTIDE SEQUENCE</scope>
</reference>
<sequence>MVSPPLVFTYFTIGGFFHSPFGLRYVEACIAADLKG</sequence>
<dbReference type="Proteomes" id="UP001162483">
    <property type="component" value="Unassembled WGS sequence"/>
</dbReference>